<dbReference type="Proteomes" id="UP000269721">
    <property type="component" value="Unassembled WGS sequence"/>
</dbReference>
<protein>
    <submittedName>
        <fullName evidence="2">Uncharacterized protein</fullName>
    </submittedName>
</protein>
<keyword evidence="3" id="KW-1185">Reference proteome</keyword>
<organism evidence="2 3">
    <name type="scientific">Blyttiomyces helicus</name>
    <dbReference type="NCBI Taxonomy" id="388810"/>
    <lineage>
        <taxon>Eukaryota</taxon>
        <taxon>Fungi</taxon>
        <taxon>Fungi incertae sedis</taxon>
        <taxon>Chytridiomycota</taxon>
        <taxon>Chytridiomycota incertae sedis</taxon>
        <taxon>Chytridiomycetes</taxon>
        <taxon>Chytridiomycetes incertae sedis</taxon>
        <taxon>Blyttiomyces</taxon>
    </lineage>
</organism>
<reference evidence="3" key="1">
    <citation type="journal article" date="2018" name="Nat. Microbiol.">
        <title>Leveraging single-cell genomics to expand the fungal tree of life.</title>
        <authorList>
            <person name="Ahrendt S.R."/>
            <person name="Quandt C.A."/>
            <person name="Ciobanu D."/>
            <person name="Clum A."/>
            <person name="Salamov A."/>
            <person name="Andreopoulos B."/>
            <person name="Cheng J.F."/>
            <person name="Woyke T."/>
            <person name="Pelin A."/>
            <person name="Henrissat B."/>
            <person name="Reynolds N.K."/>
            <person name="Benny G.L."/>
            <person name="Smith M.E."/>
            <person name="James T.Y."/>
            <person name="Grigoriev I.V."/>
        </authorList>
    </citation>
    <scope>NUCLEOTIDE SEQUENCE [LARGE SCALE GENOMIC DNA]</scope>
</reference>
<evidence type="ECO:0000313" key="3">
    <source>
        <dbReference type="Proteomes" id="UP000269721"/>
    </source>
</evidence>
<accession>A0A4P9W752</accession>
<dbReference type="AlphaFoldDB" id="A0A4P9W752"/>
<feature type="region of interest" description="Disordered" evidence="1">
    <location>
        <begin position="240"/>
        <end position="264"/>
    </location>
</feature>
<evidence type="ECO:0000313" key="2">
    <source>
        <dbReference type="EMBL" id="RKO86838.1"/>
    </source>
</evidence>
<dbReference type="EMBL" id="KZ997871">
    <property type="protein sequence ID" value="RKO86838.1"/>
    <property type="molecule type" value="Genomic_DNA"/>
</dbReference>
<evidence type="ECO:0000256" key="1">
    <source>
        <dbReference type="SAM" id="MobiDB-lite"/>
    </source>
</evidence>
<sequence>MHGKSRGSLRAALFVNPRFDGGGASQTSLSSPCLPSGVPYFAFVHWVRTLADVLRLRVGEGGDMLESKRGHACEHVEHRNWPKTPEAPSHVFNSSMHLRKSAEGGKTFLLTANCAHMHLGAISRGAYGSERGGWTSLPHKPADSYVGSVKCRRRAASSGSWQIPVPERKHHDGKCTMKERFEHSANASPFELSGAGQPADVSLLSSLLPPRWKKSLADVMPLWDQRSERGGCGRAAVVEEDEEDIEVEPNLKQPKTPPSPTSTHRCPFASTFVQLIHRPDHTYSFLAGCLPDGGGFHPWADTLERREGDQLGKGGVTAETTFTELVQADGVRVDGTIETAAEARINHVGEGQ</sequence>
<name>A0A4P9W752_9FUNG</name>
<gene>
    <name evidence="2" type="ORF">BDK51DRAFT_36935</name>
</gene>
<proteinExistence type="predicted"/>